<dbReference type="EMBL" id="KE346366">
    <property type="protein sequence ID" value="KJE93951.1"/>
    <property type="molecule type" value="Genomic_DNA"/>
</dbReference>
<evidence type="ECO:0000313" key="1">
    <source>
        <dbReference type="EMBL" id="KJE93951.1"/>
    </source>
</evidence>
<keyword evidence="2" id="KW-1185">Reference proteome</keyword>
<name>A0A0D2UFN8_CAPO3</name>
<dbReference type="OrthoDB" id="29145at2759"/>
<dbReference type="Proteomes" id="UP000008743">
    <property type="component" value="Unassembled WGS sequence"/>
</dbReference>
<organism evidence="1 2">
    <name type="scientific">Capsaspora owczarzaki (strain ATCC 30864)</name>
    <dbReference type="NCBI Taxonomy" id="595528"/>
    <lineage>
        <taxon>Eukaryota</taxon>
        <taxon>Filasterea</taxon>
        <taxon>Capsaspora</taxon>
    </lineage>
</organism>
<dbReference type="RefSeq" id="XP_004347407.2">
    <property type="nucleotide sequence ID" value="XM_004347357.2"/>
</dbReference>
<protein>
    <submittedName>
        <fullName evidence="1">Uncharacterized protein</fullName>
    </submittedName>
</protein>
<sequence>MQPKILVVGQTLSALAVTASLRSRGCHVLRARTRDNPTMTTTTEGRPGHALVLTPAAPMLKIVQEIRNAKDAHKHQALSDTSICEILTGGGESFSFRGHRITAIESELLAVVDRQRLASMLQEQCHGVQEVQMDHIDPSQFDLVVHTTGSFHRSESKALRPGMTMVAGVIPPGRFSEHEAARICPPRTLRVWGFDATVVAMVQDGQGTIQWHSLLPLHDAPLAAQINDAAQRSLNYLHDSVFSGLWDDRIRAAISATPSSQFLTRSLSADPVHVHMQPPGTSSKASSNPILSVSLGRAAVEYPPLGIQPLLHTFKAAVSLATTVANSSLDMLRPNIARYVATQTQQTAALVRRGERFATILQHAEDTEISLEYSFVTSMAY</sequence>
<dbReference type="AlphaFoldDB" id="A0A0D2UFN8"/>
<evidence type="ECO:0000313" key="2">
    <source>
        <dbReference type="Proteomes" id="UP000008743"/>
    </source>
</evidence>
<reference evidence="2" key="1">
    <citation type="submission" date="2011-02" db="EMBL/GenBank/DDBJ databases">
        <title>The Genome Sequence of Capsaspora owczarzaki ATCC 30864.</title>
        <authorList>
            <person name="Russ C."/>
            <person name="Cuomo C."/>
            <person name="Burger G."/>
            <person name="Gray M.W."/>
            <person name="Holland P.W.H."/>
            <person name="King N."/>
            <person name="Lang F.B.F."/>
            <person name="Roger A.J."/>
            <person name="Ruiz-Trillo I."/>
            <person name="Young S.K."/>
            <person name="Zeng Q."/>
            <person name="Gargeya S."/>
            <person name="Alvarado L."/>
            <person name="Berlin A."/>
            <person name="Chapman S.B."/>
            <person name="Chen Z."/>
            <person name="Freedman E."/>
            <person name="Gellesch M."/>
            <person name="Goldberg J."/>
            <person name="Griggs A."/>
            <person name="Gujja S."/>
            <person name="Heilman E."/>
            <person name="Heiman D."/>
            <person name="Howarth C."/>
            <person name="Mehta T."/>
            <person name="Neiman D."/>
            <person name="Pearson M."/>
            <person name="Roberts A."/>
            <person name="Saif S."/>
            <person name="Shea T."/>
            <person name="Shenoy N."/>
            <person name="Sisk P."/>
            <person name="Stolte C."/>
            <person name="Sykes S."/>
            <person name="White J."/>
            <person name="Yandava C."/>
            <person name="Haas B."/>
            <person name="Nusbaum C."/>
            <person name="Birren B."/>
        </authorList>
    </citation>
    <scope>NUCLEOTIDE SEQUENCE</scope>
    <source>
        <strain evidence="2">ATCC 30864</strain>
    </source>
</reference>
<dbReference type="InParanoid" id="A0A0D2UFN8"/>
<accession>A0A0D2UFN8</accession>
<gene>
    <name evidence="1" type="ORF">CAOG_004660</name>
</gene>
<proteinExistence type="predicted"/>